<keyword evidence="5" id="KW-0813">Transport</keyword>
<dbReference type="GO" id="GO:0055085">
    <property type="term" value="P:transmembrane transport"/>
    <property type="evidence" value="ECO:0007669"/>
    <property type="project" value="InterPro"/>
</dbReference>
<dbReference type="Pfam" id="PF12911">
    <property type="entry name" value="OppC_N"/>
    <property type="match status" value="1"/>
</dbReference>
<dbReference type="Gene3D" id="1.10.3720.10">
    <property type="entry name" value="MetI-like"/>
    <property type="match status" value="1"/>
</dbReference>
<dbReference type="STRING" id="28234.SAMN04488588_1458"/>
<feature type="transmembrane region" description="Helical" evidence="5">
    <location>
        <begin position="41"/>
        <end position="62"/>
    </location>
</feature>
<dbReference type="Pfam" id="PF00528">
    <property type="entry name" value="BPD_transp_1"/>
    <property type="match status" value="1"/>
</dbReference>
<feature type="transmembrane region" description="Helical" evidence="5">
    <location>
        <begin position="350"/>
        <end position="378"/>
    </location>
</feature>
<reference evidence="7 9" key="1">
    <citation type="submission" date="2016-10" db="EMBL/GenBank/DDBJ databases">
        <authorList>
            <person name="de Groot N.N."/>
        </authorList>
    </citation>
    <scope>NUCLEOTIDE SEQUENCE [LARGE SCALE GENOMIC DNA]</scope>
    <source>
        <strain evidence="7 9">WG14</strain>
    </source>
</reference>
<dbReference type="InterPro" id="IPR035906">
    <property type="entry name" value="MetI-like_sf"/>
</dbReference>
<dbReference type="SUPFAM" id="SSF161098">
    <property type="entry name" value="MetI-like"/>
    <property type="match status" value="1"/>
</dbReference>
<name>A0A1G6N338_9BACT</name>
<dbReference type="AlphaFoldDB" id="A0A1G6N338"/>
<dbReference type="PROSITE" id="PS50928">
    <property type="entry name" value="ABC_TM1"/>
    <property type="match status" value="1"/>
</dbReference>
<dbReference type="InterPro" id="IPR025966">
    <property type="entry name" value="OppC_N"/>
</dbReference>
<dbReference type="Proteomes" id="UP000199322">
    <property type="component" value="Unassembled WGS sequence"/>
</dbReference>
<dbReference type="PANTHER" id="PTHR43839:SF1">
    <property type="entry name" value="OPPC IN A BINDING PROTEIN-DEPENDENT TRANSPORT SYSTEM"/>
    <property type="match status" value="1"/>
</dbReference>
<dbReference type="EMBL" id="FMYV01000005">
    <property type="protein sequence ID" value="SDC61545.1"/>
    <property type="molecule type" value="Genomic_DNA"/>
</dbReference>
<keyword evidence="2 5" id="KW-0812">Transmembrane</keyword>
<evidence type="ECO:0000256" key="4">
    <source>
        <dbReference type="ARBA" id="ARBA00023136"/>
    </source>
</evidence>
<keyword evidence="4 5" id="KW-0472">Membrane</keyword>
<dbReference type="RefSeq" id="WP_091404207.1">
    <property type="nucleotide sequence ID" value="NZ_FMYV01000005.1"/>
</dbReference>
<feature type="domain" description="ABC transmembrane type-1" evidence="6">
    <location>
        <begin position="348"/>
        <end position="544"/>
    </location>
</feature>
<dbReference type="CDD" id="cd06261">
    <property type="entry name" value="TM_PBP2"/>
    <property type="match status" value="1"/>
</dbReference>
<evidence type="ECO:0000256" key="5">
    <source>
        <dbReference type="RuleBase" id="RU363032"/>
    </source>
</evidence>
<keyword evidence="3 5" id="KW-1133">Transmembrane helix</keyword>
<evidence type="ECO:0000313" key="9">
    <source>
        <dbReference type="Proteomes" id="UP000199322"/>
    </source>
</evidence>
<dbReference type="InterPro" id="IPR000515">
    <property type="entry name" value="MetI-like"/>
</dbReference>
<gene>
    <name evidence="8" type="ORF">E4650_08170</name>
    <name evidence="7" type="ORF">SAMN04488588_1458</name>
</gene>
<feature type="transmembrane region" description="Helical" evidence="5">
    <location>
        <begin position="525"/>
        <end position="543"/>
    </location>
</feature>
<proteinExistence type="inferred from homology"/>
<dbReference type="OrthoDB" id="44350at2"/>
<reference evidence="8 10" key="2">
    <citation type="submission" date="2019-04" db="EMBL/GenBank/DDBJ databases">
        <title>Draft genome sequence data and analysis of a Fermenting Bacterium, Geotoga petraea strain HO-Geo1, isolated from heavy-oil petroleum reservoir in Russia.</title>
        <authorList>
            <person name="Grouzdev D.S."/>
            <person name="Semenova E.M."/>
            <person name="Sokolova D.S."/>
            <person name="Tourova T.P."/>
            <person name="Poltaraus A.B."/>
            <person name="Nazina T.N."/>
        </authorList>
    </citation>
    <scope>NUCLEOTIDE SEQUENCE [LARGE SCALE GENOMIC DNA]</scope>
    <source>
        <strain evidence="8 10">HO-Geo1</strain>
    </source>
</reference>
<accession>A0A1G6N338</accession>
<evidence type="ECO:0000256" key="2">
    <source>
        <dbReference type="ARBA" id="ARBA00022692"/>
    </source>
</evidence>
<organism evidence="7 9">
    <name type="scientific">Geotoga petraea</name>
    <dbReference type="NCBI Taxonomy" id="28234"/>
    <lineage>
        <taxon>Bacteria</taxon>
        <taxon>Thermotogati</taxon>
        <taxon>Thermotogota</taxon>
        <taxon>Thermotogae</taxon>
        <taxon>Petrotogales</taxon>
        <taxon>Petrotogaceae</taxon>
        <taxon>Geotoga</taxon>
    </lineage>
</organism>
<evidence type="ECO:0000256" key="1">
    <source>
        <dbReference type="ARBA" id="ARBA00004141"/>
    </source>
</evidence>
<dbReference type="GO" id="GO:0005886">
    <property type="term" value="C:plasma membrane"/>
    <property type="evidence" value="ECO:0007669"/>
    <property type="project" value="UniProtKB-SubCell"/>
</dbReference>
<feature type="transmembrane region" description="Helical" evidence="5">
    <location>
        <begin position="390"/>
        <end position="411"/>
    </location>
</feature>
<sequence>MAKKKKEQEKNIENKSNEEIFENEFLSQPQLVWRILKRHRLGLTAMFILIVLYLLAIFADFFSPMDPYNNHIKYRYMQPMDTYTTDQITGEKVDRHVYLYTLTRDPITRKGSFVEATHFDKFRAYDPFEDVTATLELGKYNETYGATVTNIQYSFKEIIRAKTSDGELIDLTTSTDPLKSLIPLTYFKSENVSGNLEKIDGMYDADLLKMMRGSEVLVNTDTRDYAIEEYKNHWQYGPKIADKEIEEIVTYKQLNFVEVQFSDFTVFPLEIYPEDIEAVSFKRYDLEWFVRSWDYKLLGFIPTDLHLFGVEKSLLPEYSDHLSDDGIYYPWGADKYGRDMFSRILFGSRISLTIGLIGIAITFTIGLFLGGVAGFYGGWTDEILMRLTEILMSIPGFYLIISLAAVLPTGISPALRYLFIIVILSFIGWPGMTRVIRGMTLGLKQSEFVEAAIALGYPPSKVISRHLLPNTATYVIVSATLQVPQYILGEAGLSFLGIGITEPSASWGLMLSQAQNIEALTNYPWLLLPGLFIFLTVISYNLFGDAIRDALDPRSLGN</sequence>
<dbReference type="Proteomes" id="UP000297288">
    <property type="component" value="Unassembled WGS sequence"/>
</dbReference>
<comment type="similarity">
    <text evidence="5">Belongs to the binding-protein-dependent transport system permease family.</text>
</comment>
<dbReference type="PANTHER" id="PTHR43839">
    <property type="entry name" value="OPPC IN A BINDING PROTEIN-DEPENDENT TRANSPORT SYSTEM"/>
    <property type="match status" value="1"/>
</dbReference>
<evidence type="ECO:0000313" key="10">
    <source>
        <dbReference type="Proteomes" id="UP000297288"/>
    </source>
</evidence>
<comment type="subcellular location">
    <subcellularLocation>
        <location evidence="5">Cell membrane</location>
        <topology evidence="5">Multi-pass membrane protein</topology>
    </subcellularLocation>
    <subcellularLocation>
        <location evidence="1">Membrane</location>
        <topology evidence="1">Multi-pass membrane protein</topology>
    </subcellularLocation>
</comment>
<keyword evidence="9" id="KW-1185">Reference proteome</keyword>
<evidence type="ECO:0000259" key="6">
    <source>
        <dbReference type="PROSITE" id="PS50928"/>
    </source>
</evidence>
<evidence type="ECO:0000313" key="7">
    <source>
        <dbReference type="EMBL" id="SDC61545.1"/>
    </source>
</evidence>
<evidence type="ECO:0000256" key="3">
    <source>
        <dbReference type="ARBA" id="ARBA00022989"/>
    </source>
</evidence>
<feature type="transmembrane region" description="Helical" evidence="5">
    <location>
        <begin position="417"/>
        <end position="436"/>
    </location>
</feature>
<protein>
    <submittedName>
        <fullName evidence="8">ABC transporter permease</fullName>
    </submittedName>
    <submittedName>
        <fullName evidence="7">Peptide/nickel transport system permease protein</fullName>
    </submittedName>
</protein>
<evidence type="ECO:0000313" key="8">
    <source>
        <dbReference type="EMBL" id="TGG87271.1"/>
    </source>
</evidence>
<dbReference type="EMBL" id="SRME01000005">
    <property type="protein sequence ID" value="TGG87271.1"/>
    <property type="molecule type" value="Genomic_DNA"/>
</dbReference>